<gene>
    <name evidence="3" type="ORF">LACBIDRAFT_295589</name>
</gene>
<feature type="compositionally biased region" description="Polar residues" evidence="1">
    <location>
        <begin position="348"/>
        <end position="358"/>
    </location>
</feature>
<evidence type="ECO:0000313" key="4">
    <source>
        <dbReference type="Proteomes" id="UP000001194"/>
    </source>
</evidence>
<feature type="region of interest" description="Disordered" evidence="1">
    <location>
        <begin position="10"/>
        <end position="30"/>
    </location>
</feature>
<dbReference type="EMBL" id="DS547138">
    <property type="protein sequence ID" value="EDR01558.1"/>
    <property type="molecule type" value="Genomic_DNA"/>
</dbReference>
<sequence>MLQLALIQQMGEGAAPPNKTQTYQQYQRPKSNRNMTEYIQAMVSLQTRFENVTLKAEALEAKSWDKVTEMNRVIDFRLSQRRISEREDRVTLPSLGFRNLETTTSLLSGVDDVIKGAVDAGSMEQRQQQSDINLESLQAVKDLKSRFEQLAQYASSNRVGNGVNQDDFLLAPATSPRPRVSSNTYLNLNNTELNHQLRPSSSSSDLTVPLKRPPPPPPPPRGSKIIRSPSPSVSPPSPLTRPVPIPQSLLASSFLLNTQQSDTGLTQRSVSAFKGRFGSPPSSLRLHTPRQSVSESYPERPSFIAPKPAIPPRPSALLAPSRTVSQDSTTEKARRSPFSDDEEHDTGSDGSQGSTNVPPTIPPRKFHHERPPSHPGRSVRESSDSSNENDVRPSTRPSSMMIPPRRPLSSISPSSDLISLSPAPQPVPAPSVASPPPLPVRRSTLAPQPQPPPAEITQQPRPPPPRRLPSRTQQPAVIIGNNNNGVVYDSPAPSPVAERRPVGTSKLQPPPTRTIGLGERLPAIRPPTSPSSDDDSGDDEDPKVHTMDSLPDSSSSSRRPPTLSFRDGSFAEPRIQVHAHTGCVLASGSHIVVAHGHHMRIYDLSLSDVPLICLDTKDMAKDAKITCMELRPCDSNSDRGFLLWVGTKEGHIFELDIRTGAVLGIKHAAHIHPITHMFRYARSMVTLDESGKALVFAPDNFEISLANTQPRVVRTTEKQDFVRLFGGKLWTAARSEHHGIALTQKMPIIRVYDLFNPASAGRSLLPNEHVGAVTSATILPSHPDMVYVGHEEGFITIWALETDDGWPKCVEAVKVSTSGVLSLEGVNDRLWAGSRNGMISAYDVLYKPWVMTNCWNAHPGLPVMKIMVNHHAIERTGRLCVVSIGRDEQLRLWDGLLGLDWVDKELSKRETSFSSFREITALVVSWNCDSARPDSLNDDPINREFFNEVLNSVHPPPDIIAFGFQEVIDLESRRMVAKNVLLGGKKKPDDALSDKVTGAYKRWYDRLVIAVRSAMPRDVEYSVIHTESLVGLFSCVFVKNTEWSQFTDVSGGIVARCVIGDSSLCLINCHLAAGQKAVRRRNADVAGMLEDRAVFSPSDHQLAYVGGGDGSMVLDHEFVLFNGDMNYRIDHRRDAIIAAIRTGDLSSLLTHDQLLREIKFNRGFRLRGFSEGPLLFAPTYKYDPRSNEYDTSEKRRSPAWCDRILFRSHVASRIRQLHYRRYEANVSDHRPISAAFALTVKSLQPESREKQKAVVEAAWIKEQTRLLVAAKEFYVRQALM</sequence>
<dbReference type="AlphaFoldDB" id="B0DVD6"/>
<dbReference type="SUPFAM" id="SSF50978">
    <property type="entry name" value="WD40 repeat-like"/>
    <property type="match status" value="1"/>
</dbReference>
<dbReference type="Proteomes" id="UP000001194">
    <property type="component" value="Unassembled WGS sequence"/>
</dbReference>
<feature type="compositionally biased region" description="Low complexity" evidence="1">
    <location>
        <begin position="470"/>
        <end position="487"/>
    </location>
</feature>
<dbReference type="Gene3D" id="3.60.10.10">
    <property type="entry name" value="Endonuclease/exonuclease/phosphatase"/>
    <property type="match status" value="1"/>
</dbReference>
<organism evidence="4">
    <name type="scientific">Laccaria bicolor (strain S238N-H82 / ATCC MYA-4686)</name>
    <name type="common">Bicoloured deceiver</name>
    <name type="synonym">Laccaria laccata var. bicolor</name>
    <dbReference type="NCBI Taxonomy" id="486041"/>
    <lineage>
        <taxon>Eukaryota</taxon>
        <taxon>Fungi</taxon>
        <taxon>Dikarya</taxon>
        <taxon>Basidiomycota</taxon>
        <taxon>Agaricomycotina</taxon>
        <taxon>Agaricomycetes</taxon>
        <taxon>Agaricomycetidae</taxon>
        <taxon>Agaricales</taxon>
        <taxon>Agaricineae</taxon>
        <taxon>Hydnangiaceae</taxon>
        <taxon>Laccaria</taxon>
    </lineage>
</organism>
<dbReference type="Pfam" id="PF22669">
    <property type="entry name" value="Exo_endo_phos2"/>
    <property type="match status" value="1"/>
</dbReference>
<dbReference type="PANTHER" id="PTHR11200">
    <property type="entry name" value="INOSITOL 5-PHOSPHATASE"/>
    <property type="match status" value="1"/>
</dbReference>
<dbReference type="FunCoup" id="B0DVD6">
    <property type="interactions" value="40"/>
</dbReference>
<feature type="compositionally biased region" description="Polar residues" evidence="1">
    <location>
        <begin position="197"/>
        <end position="206"/>
    </location>
</feature>
<dbReference type="Gene3D" id="2.130.10.10">
    <property type="entry name" value="YVTN repeat-like/Quinoprotein amine dehydrogenase"/>
    <property type="match status" value="1"/>
</dbReference>
<dbReference type="STRING" id="486041.B0DVD6"/>
<feature type="domain" description="Inositol polyphosphate-related phosphatase" evidence="2">
    <location>
        <begin position="917"/>
        <end position="1244"/>
    </location>
</feature>
<keyword evidence="4" id="KW-1185">Reference proteome</keyword>
<feature type="compositionally biased region" description="Pro residues" evidence="1">
    <location>
        <begin position="448"/>
        <end position="467"/>
    </location>
</feature>
<feature type="compositionally biased region" description="Acidic residues" evidence="1">
    <location>
        <begin position="532"/>
        <end position="541"/>
    </location>
</feature>
<dbReference type="InterPro" id="IPR036322">
    <property type="entry name" value="WD40_repeat_dom_sf"/>
</dbReference>
<feature type="compositionally biased region" description="Pro residues" evidence="1">
    <location>
        <begin position="232"/>
        <end position="244"/>
    </location>
</feature>
<dbReference type="HOGENOM" id="CLU_002027_0_0_1"/>
<feature type="compositionally biased region" description="Pro residues" evidence="1">
    <location>
        <begin position="423"/>
        <end position="439"/>
    </location>
</feature>
<dbReference type="GO" id="GO:0046856">
    <property type="term" value="P:phosphatidylinositol dephosphorylation"/>
    <property type="evidence" value="ECO:0007669"/>
    <property type="project" value="InterPro"/>
</dbReference>
<reference evidence="3 4" key="1">
    <citation type="journal article" date="2008" name="Nature">
        <title>The genome of Laccaria bicolor provides insights into mycorrhizal symbiosis.</title>
        <authorList>
            <person name="Martin F."/>
            <person name="Aerts A."/>
            <person name="Ahren D."/>
            <person name="Brun A."/>
            <person name="Danchin E.G.J."/>
            <person name="Duchaussoy F."/>
            <person name="Gibon J."/>
            <person name="Kohler A."/>
            <person name="Lindquist E."/>
            <person name="Pereda V."/>
            <person name="Salamov A."/>
            <person name="Shapiro H.J."/>
            <person name="Wuyts J."/>
            <person name="Blaudez D."/>
            <person name="Buee M."/>
            <person name="Brokstein P."/>
            <person name="Canbaeck B."/>
            <person name="Cohen D."/>
            <person name="Courty P.E."/>
            <person name="Coutinho P.M."/>
            <person name="Delaruelle C."/>
            <person name="Detter J.C."/>
            <person name="Deveau A."/>
            <person name="DiFazio S."/>
            <person name="Duplessis S."/>
            <person name="Fraissinet-Tachet L."/>
            <person name="Lucic E."/>
            <person name="Frey-Klett P."/>
            <person name="Fourrey C."/>
            <person name="Feussner I."/>
            <person name="Gay G."/>
            <person name="Grimwood J."/>
            <person name="Hoegger P.J."/>
            <person name="Jain P."/>
            <person name="Kilaru S."/>
            <person name="Labbe J."/>
            <person name="Lin Y.C."/>
            <person name="Legue V."/>
            <person name="Le Tacon F."/>
            <person name="Marmeisse R."/>
            <person name="Melayah D."/>
            <person name="Montanini B."/>
            <person name="Muratet M."/>
            <person name="Nehls U."/>
            <person name="Niculita-Hirzel H."/>
            <person name="Oudot-Le Secq M.P."/>
            <person name="Peter M."/>
            <person name="Quesneville H."/>
            <person name="Rajashekar B."/>
            <person name="Reich M."/>
            <person name="Rouhier N."/>
            <person name="Schmutz J."/>
            <person name="Yin T."/>
            <person name="Chalot M."/>
            <person name="Henrissat B."/>
            <person name="Kuees U."/>
            <person name="Lucas S."/>
            <person name="Van de Peer Y."/>
            <person name="Podila G.K."/>
            <person name="Polle A."/>
            <person name="Pukkila P.J."/>
            <person name="Richardson P.M."/>
            <person name="Rouze P."/>
            <person name="Sanders I.R."/>
            <person name="Stajich J.E."/>
            <person name="Tunlid A."/>
            <person name="Tuskan G."/>
            <person name="Grigoriev I.V."/>
        </authorList>
    </citation>
    <scope>NUCLEOTIDE SEQUENCE [LARGE SCALE GENOMIC DNA]</scope>
    <source>
        <strain evidence="4">S238N-H82 / ATCC MYA-4686</strain>
    </source>
</reference>
<protein>
    <submittedName>
        <fullName evidence="3">Predicted protein</fullName>
    </submittedName>
</protein>
<dbReference type="InterPro" id="IPR036691">
    <property type="entry name" value="Endo/exonu/phosph_ase_sf"/>
</dbReference>
<dbReference type="InterPro" id="IPR015943">
    <property type="entry name" value="WD40/YVTN_repeat-like_dom_sf"/>
</dbReference>
<evidence type="ECO:0000313" key="3">
    <source>
        <dbReference type="EMBL" id="EDR01558.1"/>
    </source>
</evidence>
<dbReference type="GO" id="GO:0004439">
    <property type="term" value="F:phosphatidylinositol-4,5-bisphosphate 5-phosphatase activity"/>
    <property type="evidence" value="ECO:0007669"/>
    <property type="project" value="TreeGrafter"/>
</dbReference>
<dbReference type="GeneID" id="6083539"/>
<dbReference type="OrthoDB" id="2248459at2759"/>
<proteinExistence type="predicted"/>
<feature type="compositionally biased region" description="Low complexity" evidence="1">
    <location>
        <begin position="394"/>
        <end position="422"/>
    </location>
</feature>
<feature type="compositionally biased region" description="Basic and acidic residues" evidence="1">
    <location>
        <begin position="378"/>
        <end position="393"/>
    </location>
</feature>
<dbReference type="KEGG" id="lbc:LACBIDRAFT_295589"/>
<feature type="compositionally biased region" description="Pro residues" evidence="1">
    <location>
        <begin position="211"/>
        <end position="221"/>
    </location>
</feature>
<evidence type="ECO:0000259" key="2">
    <source>
        <dbReference type="SMART" id="SM00128"/>
    </source>
</evidence>
<accession>B0DVD6</accession>
<dbReference type="InterPro" id="IPR000300">
    <property type="entry name" value="IPPc"/>
</dbReference>
<feature type="region of interest" description="Disordered" evidence="1">
    <location>
        <begin position="273"/>
        <end position="567"/>
    </location>
</feature>
<name>B0DVD6_LACBS</name>
<dbReference type="InterPro" id="IPR046985">
    <property type="entry name" value="IP5"/>
</dbReference>
<dbReference type="SUPFAM" id="SSF56219">
    <property type="entry name" value="DNase I-like"/>
    <property type="match status" value="1"/>
</dbReference>
<feature type="compositionally biased region" description="Low complexity" evidence="1">
    <location>
        <begin position="548"/>
        <end position="564"/>
    </location>
</feature>
<feature type="compositionally biased region" description="Basic and acidic residues" evidence="1">
    <location>
        <begin position="329"/>
        <end position="338"/>
    </location>
</feature>
<dbReference type="SMART" id="SM00128">
    <property type="entry name" value="IPPc"/>
    <property type="match status" value="1"/>
</dbReference>
<feature type="region of interest" description="Disordered" evidence="1">
    <location>
        <begin position="192"/>
        <end position="244"/>
    </location>
</feature>
<dbReference type="PANTHER" id="PTHR11200:SF240">
    <property type="entry name" value="INOSITOL POLYPHOSPHATE 5-PHOSPHATASE C9G1.10C-RELATED"/>
    <property type="match status" value="1"/>
</dbReference>
<feature type="compositionally biased region" description="Low complexity" evidence="1">
    <location>
        <begin position="222"/>
        <end position="231"/>
    </location>
</feature>
<dbReference type="RefSeq" id="XP_001887910.1">
    <property type="nucleotide sequence ID" value="XM_001887875.1"/>
</dbReference>
<evidence type="ECO:0000256" key="1">
    <source>
        <dbReference type="SAM" id="MobiDB-lite"/>
    </source>
</evidence>
<feature type="compositionally biased region" description="Polar residues" evidence="1">
    <location>
        <begin position="18"/>
        <end position="30"/>
    </location>
</feature>
<dbReference type="InParanoid" id="B0DVD6"/>